<comment type="subcellular location">
    <subcellularLocation>
        <location evidence="1">Membrane</location>
        <topology evidence="1">Multi-pass membrane protein</topology>
    </subcellularLocation>
</comment>
<evidence type="ECO:0000256" key="6">
    <source>
        <dbReference type="ARBA" id="ARBA00022989"/>
    </source>
</evidence>
<dbReference type="GO" id="GO:0016020">
    <property type="term" value="C:membrane"/>
    <property type="evidence" value="ECO:0007669"/>
    <property type="project" value="UniProtKB-SubCell"/>
</dbReference>
<keyword evidence="8 12" id="KW-0472">Membrane</keyword>
<evidence type="ECO:0000313" key="13">
    <source>
        <dbReference type="EMBL" id="JAC68497.1"/>
    </source>
</evidence>
<evidence type="ECO:0000256" key="9">
    <source>
        <dbReference type="ARBA" id="ARBA00023209"/>
    </source>
</evidence>
<feature type="transmembrane region" description="Helical" evidence="12">
    <location>
        <begin position="214"/>
        <end position="237"/>
    </location>
</feature>
<dbReference type="InterPro" id="IPR043130">
    <property type="entry name" value="CDP-OH_PTrfase_TM_dom"/>
</dbReference>
<keyword evidence="3" id="KW-0444">Lipid biosynthesis</keyword>
<dbReference type="AlphaFoldDB" id="A0A061R6F6"/>
<gene>
    <name evidence="13" type="primary">PGSA</name>
    <name evidence="13" type="ORF">TSPGSL018_8574</name>
</gene>
<proteinExistence type="inferred from homology"/>
<evidence type="ECO:0000256" key="3">
    <source>
        <dbReference type="ARBA" id="ARBA00022516"/>
    </source>
</evidence>
<evidence type="ECO:0000256" key="11">
    <source>
        <dbReference type="RuleBase" id="RU003750"/>
    </source>
</evidence>
<dbReference type="InterPro" id="IPR048254">
    <property type="entry name" value="CDP_ALCOHOL_P_TRANSF_CS"/>
</dbReference>
<accession>A0A061R6F6</accession>
<dbReference type="Pfam" id="PF01066">
    <property type="entry name" value="CDP-OH_P_transf"/>
    <property type="match status" value="1"/>
</dbReference>
<dbReference type="InterPro" id="IPR000462">
    <property type="entry name" value="CDP-OH_P_trans"/>
</dbReference>
<reference evidence="13" key="1">
    <citation type="submission" date="2014-05" db="EMBL/GenBank/DDBJ databases">
        <title>The transcriptome of the halophilic microalga Tetraselmis sp. GSL018 isolated from the Great Salt Lake, Utah.</title>
        <authorList>
            <person name="Jinkerson R.E."/>
            <person name="D'Adamo S."/>
            <person name="Posewitz M.C."/>
        </authorList>
    </citation>
    <scope>NUCLEOTIDE SEQUENCE</scope>
    <source>
        <strain evidence="13">GSL018</strain>
    </source>
</reference>
<evidence type="ECO:0000256" key="5">
    <source>
        <dbReference type="ARBA" id="ARBA00022692"/>
    </source>
</evidence>
<keyword evidence="9" id="KW-0594">Phospholipid biosynthesis</keyword>
<evidence type="ECO:0000256" key="8">
    <source>
        <dbReference type="ARBA" id="ARBA00023136"/>
    </source>
</evidence>
<evidence type="ECO:0000256" key="10">
    <source>
        <dbReference type="ARBA" id="ARBA00023264"/>
    </source>
</evidence>
<dbReference type="EMBL" id="GBEZ01017880">
    <property type="protein sequence ID" value="JAC68497.1"/>
    <property type="molecule type" value="Transcribed_RNA"/>
</dbReference>
<sequence>MEASGNVQSQTSPPLTETVDRWSDFYRYKAWESRRNQDTERILTIPTILTLLRLFLVPIFMYLWLDQRKYSPFLSAVTFSVASATDWLDGYLARQLGLTTAFGAFLDPVADKIMVSAALILLANDPPEGISPKEIVLPVVVIISREIGISALREWAAAVGRDAHKAVKVSALGKWKTATQMAAMSTMLFCRRARNVTSDPKHLRLAASAVRCSYYLLVASAVIAVWSLSVYMGAAWAHFGARPRGGSGAHRGGREEKKSA</sequence>
<evidence type="ECO:0000256" key="12">
    <source>
        <dbReference type="SAM" id="Phobius"/>
    </source>
</evidence>
<evidence type="ECO:0000256" key="2">
    <source>
        <dbReference type="ARBA" id="ARBA00010441"/>
    </source>
</evidence>
<dbReference type="NCBIfam" id="TIGR00560">
    <property type="entry name" value="pgsA"/>
    <property type="match status" value="1"/>
</dbReference>
<dbReference type="Gene3D" id="1.20.120.1760">
    <property type="match status" value="1"/>
</dbReference>
<keyword evidence="7" id="KW-0443">Lipid metabolism</keyword>
<keyword evidence="4 11" id="KW-0808">Transferase</keyword>
<dbReference type="InterPro" id="IPR050324">
    <property type="entry name" value="CDP-alcohol_PTase-I"/>
</dbReference>
<evidence type="ECO:0000256" key="4">
    <source>
        <dbReference type="ARBA" id="ARBA00022679"/>
    </source>
</evidence>
<evidence type="ECO:0000256" key="1">
    <source>
        <dbReference type="ARBA" id="ARBA00004141"/>
    </source>
</evidence>
<dbReference type="PANTHER" id="PTHR14269">
    <property type="entry name" value="CDP-DIACYLGLYCEROL--GLYCEROL-3-PHOSPHATE 3-PHOSPHATIDYLTRANSFERASE-RELATED"/>
    <property type="match status" value="1"/>
</dbReference>
<dbReference type="PROSITE" id="PS00379">
    <property type="entry name" value="CDP_ALCOHOL_P_TRANSF"/>
    <property type="match status" value="1"/>
</dbReference>
<keyword evidence="6 12" id="KW-1133">Transmembrane helix</keyword>
<dbReference type="GO" id="GO:0046474">
    <property type="term" value="P:glycerophospholipid biosynthetic process"/>
    <property type="evidence" value="ECO:0007669"/>
    <property type="project" value="TreeGrafter"/>
</dbReference>
<keyword evidence="5 12" id="KW-0812">Transmembrane</keyword>
<protein>
    <submittedName>
        <fullName evidence="13">CDP-diacylglycerol--glycerol-3-phosphate 3-phosphatidyltransferase</fullName>
    </submittedName>
</protein>
<comment type="similarity">
    <text evidence="2 11">Belongs to the CDP-alcohol phosphatidyltransferase class-I family.</text>
</comment>
<keyword evidence="10" id="KW-1208">Phospholipid metabolism</keyword>
<dbReference type="PANTHER" id="PTHR14269:SF62">
    <property type="entry name" value="CDP-DIACYLGLYCEROL--GLYCEROL-3-PHOSPHATE 3-PHOSPHATIDYLTRANSFERASE 1, CHLOROPLASTIC"/>
    <property type="match status" value="1"/>
</dbReference>
<name>A0A061R6F6_9CHLO</name>
<feature type="transmembrane region" description="Helical" evidence="12">
    <location>
        <begin position="42"/>
        <end position="65"/>
    </location>
</feature>
<dbReference type="GO" id="GO:0008444">
    <property type="term" value="F:CDP-diacylglycerol-glycerol-3-phosphate 3-phosphatidyltransferase activity"/>
    <property type="evidence" value="ECO:0007669"/>
    <property type="project" value="InterPro"/>
</dbReference>
<evidence type="ECO:0000256" key="7">
    <source>
        <dbReference type="ARBA" id="ARBA00023098"/>
    </source>
</evidence>
<organism evidence="13">
    <name type="scientific">Tetraselmis sp. GSL018</name>
    <dbReference type="NCBI Taxonomy" id="582737"/>
    <lineage>
        <taxon>Eukaryota</taxon>
        <taxon>Viridiplantae</taxon>
        <taxon>Chlorophyta</taxon>
        <taxon>core chlorophytes</taxon>
        <taxon>Chlorodendrophyceae</taxon>
        <taxon>Chlorodendrales</taxon>
        <taxon>Chlorodendraceae</taxon>
        <taxon>Tetraselmis</taxon>
    </lineage>
</organism>
<dbReference type="InterPro" id="IPR004570">
    <property type="entry name" value="Phosphatidylglycerol_P_synth"/>
</dbReference>